<dbReference type="PROSITE" id="PS00600">
    <property type="entry name" value="AA_TRANSFER_CLASS_3"/>
    <property type="match status" value="1"/>
</dbReference>
<dbReference type="Gene3D" id="3.40.640.10">
    <property type="entry name" value="Type I PLP-dependent aspartate aminotransferase-like (Major domain)"/>
    <property type="match status" value="1"/>
</dbReference>
<evidence type="ECO:0000256" key="4">
    <source>
        <dbReference type="ARBA" id="ARBA00008954"/>
    </source>
</evidence>
<evidence type="ECO:0000256" key="9">
    <source>
        <dbReference type="ARBA" id="ARBA00022898"/>
    </source>
</evidence>
<dbReference type="EMBL" id="ACHF01000011">
    <property type="protein sequence ID" value="EEI64127.1"/>
    <property type="molecule type" value="Genomic_DNA"/>
</dbReference>
<dbReference type="NCBIfam" id="NF004714">
    <property type="entry name" value="PRK06058.1"/>
    <property type="match status" value="1"/>
</dbReference>
<dbReference type="PIRSF" id="PIRSF000521">
    <property type="entry name" value="Transaminase_4ab_Lys_Orn"/>
    <property type="match status" value="1"/>
</dbReference>
<evidence type="ECO:0000256" key="1">
    <source>
        <dbReference type="ARBA" id="ARBA00001750"/>
    </source>
</evidence>
<comment type="similarity">
    <text evidence="4 16">Belongs to the class-III pyridoxal-phosphate-dependent aminotransferase family.</text>
</comment>
<comment type="cofactor">
    <cofactor evidence="2">
        <name>pyridoxal 5'-phosphate</name>
        <dbReference type="ChEBI" id="CHEBI:597326"/>
    </cofactor>
</comment>
<accession>A0ABM9XSH4</accession>
<keyword evidence="8 17" id="KW-0808">Transferase</keyword>
<dbReference type="InterPro" id="IPR015424">
    <property type="entry name" value="PyrdxlP-dep_Trfase"/>
</dbReference>
<dbReference type="PANTHER" id="PTHR11986">
    <property type="entry name" value="AMINOTRANSFERASE CLASS III"/>
    <property type="match status" value="1"/>
</dbReference>
<comment type="catalytic activity">
    <reaction evidence="1">
        <text>(S)-3-amino-2-methylpropanoate + 2-oxoglutarate = 2-methyl-3-oxopropanoate + L-glutamate</text>
        <dbReference type="Rhea" id="RHEA:13993"/>
        <dbReference type="ChEBI" id="CHEBI:16810"/>
        <dbReference type="ChEBI" id="CHEBI:29985"/>
        <dbReference type="ChEBI" id="CHEBI:57700"/>
        <dbReference type="ChEBI" id="CHEBI:58655"/>
        <dbReference type="EC" id="2.6.1.22"/>
    </reaction>
</comment>
<comment type="caution">
    <text evidence="17">The sequence shown here is derived from an EMBL/GenBank/DDBJ whole genome shotgun (WGS) entry which is preliminary data.</text>
</comment>
<evidence type="ECO:0000313" key="18">
    <source>
        <dbReference type="Proteomes" id="UP000006237"/>
    </source>
</evidence>
<dbReference type="Proteomes" id="UP000006237">
    <property type="component" value="Unassembled WGS sequence"/>
</dbReference>
<comment type="pathway">
    <text evidence="3">Amino-acid degradation; 4-aminobutanoate degradation.</text>
</comment>
<evidence type="ECO:0000256" key="2">
    <source>
        <dbReference type="ARBA" id="ARBA00001933"/>
    </source>
</evidence>
<evidence type="ECO:0000256" key="5">
    <source>
        <dbReference type="ARBA" id="ARBA00012876"/>
    </source>
</evidence>
<gene>
    <name evidence="17" type="primary">gabT</name>
    <name evidence="17" type="ORF">HMPREF0293_0214</name>
</gene>
<dbReference type="InterPro" id="IPR049704">
    <property type="entry name" value="Aminotrans_3_PPA_site"/>
</dbReference>
<evidence type="ECO:0000256" key="16">
    <source>
        <dbReference type="RuleBase" id="RU003560"/>
    </source>
</evidence>
<evidence type="ECO:0000256" key="13">
    <source>
        <dbReference type="ARBA" id="ARBA00031787"/>
    </source>
</evidence>
<dbReference type="InterPro" id="IPR050103">
    <property type="entry name" value="Class-III_PLP-dep_AT"/>
</dbReference>
<dbReference type="NCBIfam" id="TIGR00700">
    <property type="entry name" value="GABAtrnsam"/>
    <property type="match status" value="1"/>
</dbReference>
<keyword evidence="18" id="KW-1185">Reference proteome</keyword>
<evidence type="ECO:0000313" key="17">
    <source>
        <dbReference type="EMBL" id="EEI64127.1"/>
    </source>
</evidence>
<dbReference type="InterPro" id="IPR015422">
    <property type="entry name" value="PyrdxlP-dep_Trfase_small"/>
</dbReference>
<evidence type="ECO:0000256" key="3">
    <source>
        <dbReference type="ARBA" id="ARBA00005176"/>
    </source>
</evidence>
<keyword evidence="9 16" id="KW-0663">Pyridoxal phosphate</keyword>
<keyword evidence="7 17" id="KW-0032">Aminotransferase</keyword>
<dbReference type="Pfam" id="PF00202">
    <property type="entry name" value="Aminotran_3"/>
    <property type="match status" value="1"/>
</dbReference>
<dbReference type="InterPro" id="IPR004632">
    <property type="entry name" value="4NH2But_aminotransferase_bac"/>
</dbReference>
<dbReference type="EC" id="2.6.1.19" evidence="6"/>
<dbReference type="EC" id="2.6.1.22" evidence="5"/>
<evidence type="ECO:0000256" key="11">
    <source>
        <dbReference type="ARBA" id="ARBA00030204"/>
    </source>
</evidence>
<dbReference type="GO" id="GO:0034386">
    <property type="term" value="F:4-aminobutyrate:2-oxoglutarate transaminase activity"/>
    <property type="evidence" value="ECO:0007669"/>
    <property type="project" value="UniProtKB-EC"/>
</dbReference>
<dbReference type="InterPro" id="IPR015421">
    <property type="entry name" value="PyrdxlP-dep_Trfase_major"/>
</dbReference>
<organism evidence="17 18">
    <name type="scientific">Corynebacterium glucuronolyticum ATCC 51866</name>
    <dbReference type="NCBI Taxonomy" id="548478"/>
    <lineage>
        <taxon>Bacteria</taxon>
        <taxon>Bacillati</taxon>
        <taxon>Actinomycetota</taxon>
        <taxon>Actinomycetes</taxon>
        <taxon>Mycobacteriales</taxon>
        <taxon>Corynebacteriaceae</taxon>
        <taxon>Corynebacterium</taxon>
    </lineage>
</organism>
<protein>
    <recommendedName>
        <fullName evidence="12">(S)-3-amino-2-methylpropionate transaminase</fullName>
        <ecNumber evidence="6">2.6.1.19</ecNumber>
        <ecNumber evidence="5">2.6.1.22</ecNumber>
    </recommendedName>
    <alternativeName>
        <fullName evidence="13">GABA aminotransferase</fullName>
    </alternativeName>
    <alternativeName>
        <fullName evidence="11">Gamma-amino-N-butyrate transaminase</fullName>
    </alternativeName>
    <alternativeName>
        <fullName evidence="15">Glutamate:succinic semialdehyde transaminase</fullName>
    </alternativeName>
    <alternativeName>
        <fullName evidence="10">L-AIBAT</fullName>
    </alternativeName>
</protein>
<evidence type="ECO:0000256" key="8">
    <source>
        <dbReference type="ARBA" id="ARBA00022679"/>
    </source>
</evidence>
<evidence type="ECO:0000256" key="14">
    <source>
        <dbReference type="ARBA" id="ARBA00048021"/>
    </source>
</evidence>
<evidence type="ECO:0000256" key="10">
    <source>
        <dbReference type="ARBA" id="ARBA00029760"/>
    </source>
</evidence>
<dbReference type="InterPro" id="IPR005814">
    <property type="entry name" value="Aminotrans_3"/>
</dbReference>
<name>A0ABM9XSH4_9CORY</name>
<evidence type="ECO:0000256" key="7">
    <source>
        <dbReference type="ARBA" id="ARBA00022576"/>
    </source>
</evidence>
<proteinExistence type="inferred from homology"/>
<evidence type="ECO:0000256" key="6">
    <source>
        <dbReference type="ARBA" id="ARBA00012912"/>
    </source>
</evidence>
<evidence type="ECO:0000256" key="12">
    <source>
        <dbReference type="ARBA" id="ARBA00030857"/>
    </source>
</evidence>
<dbReference type="PANTHER" id="PTHR11986:SF58">
    <property type="entry name" value="LEUCINE_METHIONINE RACEMASE"/>
    <property type="match status" value="1"/>
</dbReference>
<sequence>MKKGKTKMKDLEYRLPQTRSITTDIPGPISTELDARREKSVARALHPGLPGYVVDADGGVLVDADGNSWIDFASGIAVTSVGASNKAVTEAVAEAAKHFTHTCFMTSPYEGYVQVAELLAEVTPGDHEKKSVLLNSGAEAVENAVKVARAYTGKFGVVTFENCYHGRTNLTMAMTAKNNPYKTGFGPFASDVFRVPMSYPLRDGLSGKEAAERTIRVMENELGAENLACVVVEPIQGEGGFIVPAEGFLPAIVEWCKENNVVFVADEIQAGFCRTGQWFACEKEGIVPDLITTAKGIAGGLPLSAVTGRAEIMDAAVVGGLGGTYGGNPISCAASVAAIGEMKRLNLPARAQEMEKIIREEFEAIAGLPEVAEIRGRGAMVAVEFSTRDGAPGTALCKAVAAACKQNGVLILTCGLDGNVIRLLPPLVMPEDLLRDGLRVLVEAVKNETAK</sequence>
<evidence type="ECO:0000256" key="15">
    <source>
        <dbReference type="ARBA" id="ARBA00050054"/>
    </source>
</evidence>
<reference evidence="17 18" key="1">
    <citation type="submission" date="2009-01" db="EMBL/GenBank/DDBJ databases">
        <authorList>
            <person name="Qin X."/>
            <person name="Bachman B."/>
            <person name="Battles P."/>
            <person name="Bell A."/>
            <person name="Bess C."/>
            <person name="Bickham C."/>
            <person name="Chaboub L."/>
            <person name="Chen D."/>
            <person name="Coyle M."/>
            <person name="Deiros D.R."/>
            <person name="Dinh H."/>
            <person name="Forbes L."/>
            <person name="Fowler G."/>
            <person name="Francisco L."/>
            <person name="Fu Q."/>
            <person name="Gubbala S."/>
            <person name="Hale W."/>
            <person name="Han Y."/>
            <person name="Hemphill L."/>
            <person name="Highlander S.K."/>
            <person name="Hirani K."/>
            <person name="Hogues M."/>
            <person name="Jackson L."/>
            <person name="Jakkamsetti A."/>
            <person name="Javaid M."/>
            <person name="Jiang H."/>
            <person name="Korchina V."/>
            <person name="Kovar C."/>
            <person name="Lara F."/>
            <person name="Lee S."/>
            <person name="Mata R."/>
            <person name="Mathew T."/>
            <person name="Moen C."/>
            <person name="Morales K."/>
            <person name="Munidasa M."/>
            <person name="Nazareth L."/>
            <person name="Ngo R."/>
            <person name="Nguyen L."/>
            <person name="Okwuonu G."/>
            <person name="Ongeri F."/>
            <person name="Patil S."/>
            <person name="Petrosino J."/>
            <person name="Pham C."/>
            <person name="Pham P."/>
            <person name="Pu L.-L."/>
            <person name="Puazo M."/>
            <person name="Raj R."/>
            <person name="Reid J."/>
            <person name="Rouhana J."/>
            <person name="Saada N."/>
            <person name="Shang Y."/>
            <person name="Simmons D."/>
            <person name="Thornton R."/>
            <person name="Warren J."/>
            <person name="Weissenberger G."/>
            <person name="Zhang J."/>
            <person name="Zhang L."/>
            <person name="Zhou C."/>
            <person name="Zhu D."/>
            <person name="Muzny D."/>
            <person name="Worley K."/>
            <person name="Gibbs R."/>
        </authorList>
    </citation>
    <scope>NUCLEOTIDE SEQUENCE [LARGE SCALE GENOMIC DNA]</scope>
    <source>
        <strain evidence="17 18">ATCC 51866</strain>
    </source>
</reference>
<comment type="catalytic activity">
    <reaction evidence="14">
        <text>4-aminobutanoate + 2-oxoglutarate = succinate semialdehyde + L-glutamate</text>
        <dbReference type="Rhea" id="RHEA:23352"/>
        <dbReference type="ChEBI" id="CHEBI:16810"/>
        <dbReference type="ChEBI" id="CHEBI:29985"/>
        <dbReference type="ChEBI" id="CHEBI:57706"/>
        <dbReference type="ChEBI" id="CHEBI:59888"/>
        <dbReference type="EC" id="2.6.1.19"/>
    </reaction>
</comment>
<dbReference type="SUPFAM" id="SSF53383">
    <property type="entry name" value="PLP-dependent transferases"/>
    <property type="match status" value="1"/>
</dbReference>
<dbReference type="Gene3D" id="3.90.1150.10">
    <property type="entry name" value="Aspartate Aminotransferase, domain 1"/>
    <property type="match status" value="1"/>
</dbReference>
<dbReference type="CDD" id="cd00610">
    <property type="entry name" value="OAT_like"/>
    <property type="match status" value="1"/>
</dbReference>